<evidence type="ECO:0000256" key="2">
    <source>
        <dbReference type="ARBA" id="ARBA00022598"/>
    </source>
</evidence>
<dbReference type="InterPro" id="IPR045851">
    <property type="entry name" value="AMP-bd_C_sf"/>
</dbReference>
<dbReference type="InterPro" id="IPR000873">
    <property type="entry name" value="AMP-dep_synth/lig_dom"/>
</dbReference>
<dbReference type="InterPro" id="IPR025110">
    <property type="entry name" value="AMP-bd_C"/>
</dbReference>
<comment type="caution">
    <text evidence="5">The sequence shown here is derived from an EMBL/GenBank/DDBJ whole genome shotgun (WGS) entry which is preliminary data.</text>
</comment>
<dbReference type="RefSeq" id="WP_307402850.1">
    <property type="nucleotide sequence ID" value="NZ_JAUSUX010000017.1"/>
</dbReference>
<organism evidence="5 6">
    <name type="scientific">Desulfofundulus luciae</name>
    <dbReference type="NCBI Taxonomy" id="74702"/>
    <lineage>
        <taxon>Bacteria</taxon>
        <taxon>Bacillati</taxon>
        <taxon>Bacillota</taxon>
        <taxon>Clostridia</taxon>
        <taxon>Eubacteriales</taxon>
        <taxon>Peptococcaceae</taxon>
        <taxon>Desulfofundulus</taxon>
    </lineage>
</organism>
<keyword evidence="2 5" id="KW-0436">Ligase</keyword>
<comment type="similarity">
    <text evidence="1">Belongs to the ATP-dependent AMP-binding enzyme family.</text>
</comment>
<reference evidence="5 6" key="1">
    <citation type="submission" date="2023-07" db="EMBL/GenBank/DDBJ databases">
        <title>Genomic Encyclopedia of Type Strains, Phase IV (KMG-IV): sequencing the most valuable type-strain genomes for metagenomic binning, comparative biology and taxonomic classification.</title>
        <authorList>
            <person name="Goeker M."/>
        </authorList>
    </citation>
    <scope>NUCLEOTIDE SEQUENCE [LARGE SCALE GENOMIC DNA]</scope>
    <source>
        <strain evidence="5 6">DSM 12396</strain>
    </source>
</reference>
<dbReference type="EC" id="6.2.1.3" evidence="5"/>
<dbReference type="Gene3D" id="3.40.50.12780">
    <property type="entry name" value="N-terminal domain of ligase-like"/>
    <property type="match status" value="1"/>
</dbReference>
<accession>A0ABU0B6E9</accession>
<feature type="domain" description="AMP-dependent synthetase/ligase" evidence="3">
    <location>
        <begin position="8"/>
        <end position="369"/>
    </location>
</feature>
<dbReference type="Proteomes" id="UP001225644">
    <property type="component" value="Unassembled WGS sequence"/>
</dbReference>
<evidence type="ECO:0000259" key="3">
    <source>
        <dbReference type="Pfam" id="PF00501"/>
    </source>
</evidence>
<evidence type="ECO:0000313" key="5">
    <source>
        <dbReference type="EMBL" id="MDQ0287018.1"/>
    </source>
</evidence>
<dbReference type="PROSITE" id="PS00455">
    <property type="entry name" value="AMP_BINDING"/>
    <property type="match status" value="1"/>
</dbReference>
<name>A0ABU0B6E9_9FIRM</name>
<dbReference type="PANTHER" id="PTHR43201">
    <property type="entry name" value="ACYL-COA SYNTHETASE"/>
    <property type="match status" value="1"/>
</dbReference>
<evidence type="ECO:0000256" key="1">
    <source>
        <dbReference type="ARBA" id="ARBA00006432"/>
    </source>
</evidence>
<feature type="domain" description="AMP-binding enzyme C-terminal" evidence="4">
    <location>
        <begin position="419"/>
        <end position="492"/>
    </location>
</feature>
<sequence length="508" mass="56537">MNVAFLLRANARRQGQKICLVFNGQEVSYGWLDKRVDCLVRGLKVLGLERGKKLALFLRNSIQWVELFFAASRAGVVLVPVSFRSRGEELKYILEHSRPDALAFDDFTRPVLEEILPEIKVSPVYIAAGEDLPPWAIPYRRIPLEGDSQPLWPEPRLADLHSICYTSGSTGKPKGVMLTNANVVVGQYFNCLTVFPFKEEDVFVITTPLCHRTGWGRLVQAVGLGSTVCLLGTPYRPKELVDIIASYRATVVGMVPTMARMLLEEVPVERLRKMDSWRGLLLTGESCPVSLKERLWEVLPAVQLYSFYASTETGMISCLWGRDQMEKPHSVGRPVPGVEVTIADPGLGSGEILVRSGAPGDHTVMLGYYQDEMATREALRDGWFHTGDVGSFDGDGYLYITDRVKDLIITGGLNVSSREVEDVLLQCPGVREAAVIGVPDDQWGEAIKAFVVADNGISEEEIRSFCARRLAGYKKPRYIQFVASLPRTATGKLRKQVLREWEASGRSI</sequence>
<dbReference type="SUPFAM" id="SSF56801">
    <property type="entry name" value="Acetyl-CoA synthetase-like"/>
    <property type="match status" value="1"/>
</dbReference>
<dbReference type="GO" id="GO:0004467">
    <property type="term" value="F:long-chain fatty acid-CoA ligase activity"/>
    <property type="evidence" value="ECO:0007669"/>
    <property type="project" value="UniProtKB-EC"/>
</dbReference>
<proteinExistence type="inferred from homology"/>
<dbReference type="InterPro" id="IPR020845">
    <property type="entry name" value="AMP-binding_CS"/>
</dbReference>
<evidence type="ECO:0000259" key="4">
    <source>
        <dbReference type="Pfam" id="PF13193"/>
    </source>
</evidence>
<evidence type="ECO:0000313" key="6">
    <source>
        <dbReference type="Proteomes" id="UP001225644"/>
    </source>
</evidence>
<dbReference type="PANTHER" id="PTHR43201:SF5">
    <property type="entry name" value="MEDIUM-CHAIN ACYL-COA LIGASE ACSF2, MITOCHONDRIAL"/>
    <property type="match status" value="1"/>
</dbReference>
<dbReference type="Pfam" id="PF00501">
    <property type="entry name" value="AMP-binding"/>
    <property type="match status" value="1"/>
</dbReference>
<dbReference type="EMBL" id="JAUSUX010000017">
    <property type="protein sequence ID" value="MDQ0287018.1"/>
    <property type="molecule type" value="Genomic_DNA"/>
</dbReference>
<dbReference type="Gene3D" id="3.30.300.30">
    <property type="match status" value="1"/>
</dbReference>
<protein>
    <submittedName>
        <fullName evidence="5">Long-chain acyl-CoA synthetase</fullName>
        <ecNumber evidence="5">6.2.1.3</ecNumber>
    </submittedName>
</protein>
<gene>
    <name evidence="5" type="ORF">J2Z49_002135</name>
</gene>
<dbReference type="InterPro" id="IPR042099">
    <property type="entry name" value="ANL_N_sf"/>
</dbReference>
<dbReference type="Pfam" id="PF13193">
    <property type="entry name" value="AMP-binding_C"/>
    <property type="match status" value="1"/>
</dbReference>
<keyword evidence="6" id="KW-1185">Reference proteome</keyword>